<dbReference type="EMBL" id="GBXM01034888">
    <property type="protein sequence ID" value="JAH73689.1"/>
    <property type="molecule type" value="Transcribed_RNA"/>
</dbReference>
<sequence length="68" mass="7934">MIVNHLVFDVWTSGRKRLFEPSFGVFNARYCTGCPEINRFGSLCKNCTFLPWKLYSLTELLICYGVFM</sequence>
<protein>
    <submittedName>
        <fullName evidence="1">Uncharacterized protein</fullName>
    </submittedName>
</protein>
<proteinExistence type="predicted"/>
<accession>A0A0E9V6D3</accession>
<organism evidence="1">
    <name type="scientific">Anguilla anguilla</name>
    <name type="common">European freshwater eel</name>
    <name type="synonym">Muraena anguilla</name>
    <dbReference type="NCBI Taxonomy" id="7936"/>
    <lineage>
        <taxon>Eukaryota</taxon>
        <taxon>Metazoa</taxon>
        <taxon>Chordata</taxon>
        <taxon>Craniata</taxon>
        <taxon>Vertebrata</taxon>
        <taxon>Euteleostomi</taxon>
        <taxon>Actinopterygii</taxon>
        <taxon>Neopterygii</taxon>
        <taxon>Teleostei</taxon>
        <taxon>Anguilliformes</taxon>
        <taxon>Anguillidae</taxon>
        <taxon>Anguilla</taxon>
    </lineage>
</organism>
<dbReference type="AlphaFoldDB" id="A0A0E9V6D3"/>
<name>A0A0E9V6D3_ANGAN</name>
<evidence type="ECO:0000313" key="1">
    <source>
        <dbReference type="EMBL" id="JAH73689.1"/>
    </source>
</evidence>
<reference evidence="1" key="1">
    <citation type="submission" date="2014-11" db="EMBL/GenBank/DDBJ databases">
        <authorList>
            <person name="Amaro Gonzalez C."/>
        </authorList>
    </citation>
    <scope>NUCLEOTIDE SEQUENCE</scope>
</reference>
<reference evidence="1" key="2">
    <citation type="journal article" date="2015" name="Fish Shellfish Immunol.">
        <title>Early steps in the European eel (Anguilla anguilla)-Vibrio vulnificus interaction in the gills: Role of the RtxA13 toxin.</title>
        <authorList>
            <person name="Callol A."/>
            <person name="Pajuelo D."/>
            <person name="Ebbesson L."/>
            <person name="Teles M."/>
            <person name="MacKenzie S."/>
            <person name="Amaro C."/>
        </authorList>
    </citation>
    <scope>NUCLEOTIDE SEQUENCE</scope>
</reference>